<feature type="region of interest" description="Disordered" evidence="1">
    <location>
        <begin position="1"/>
        <end position="41"/>
    </location>
</feature>
<evidence type="ECO:0000313" key="3">
    <source>
        <dbReference type="Proteomes" id="UP000253606"/>
    </source>
</evidence>
<dbReference type="InterPro" id="IPR021795">
    <property type="entry name" value="DUF3363"/>
</dbReference>
<reference evidence="2 3" key="1">
    <citation type="journal article" date="2018" name="Front. Microbiol.">
        <title>Hydrolytic Capabilities as a Key to Environmental Success: Chitinolytic and Cellulolytic Acidobacteria From Acidic Sub-arctic Soils and Boreal Peatlands.</title>
        <authorList>
            <person name="Belova S.E."/>
            <person name="Ravin N.V."/>
            <person name="Pankratov T.A."/>
            <person name="Rakitin A.L."/>
            <person name="Ivanova A.A."/>
            <person name="Beletsky A.V."/>
            <person name="Mardanov A.V."/>
            <person name="Sinninghe Damste J.S."/>
            <person name="Dedysh S.N."/>
        </authorList>
    </citation>
    <scope>NUCLEOTIDE SEQUENCE [LARGE SCALE GENOMIC DNA]</scope>
    <source>
        <strain evidence="2 3">SBC82</strain>
        <plasmid evidence="3">pacpol3</plasmid>
    </source>
</reference>
<dbReference type="OrthoDB" id="3035232at2"/>
<dbReference type="Pfam" id="PF11843">
    <property type="entry name" value="DUF3363"/>
    <property type="match status" value="1"/>
</dbReference>
<proteinExistence type="predicted"/>
<dbReference type="Proteomes" id="UP000253606">
    <property type="component" value="Plasmid pACPOL3"/>
</dbReference>
<geneLocation type="plasmid" evidence="3">
    <name>pacpol3</name>
</geneLocation>
<keyword evidence="3" id="KW-1185">Reference proteome</keyword>
<keyword evidence="2" id="KW-0614">Plasmid</keyword>
<dbReference type="AlphaFoldDB" id="A0A2Z5GBK4"/>
<dbReference type="KEGG" id="abas:ACPOL_7231"/>
<evidence type="ECO:0000256" key="1">
    <source>
        <dbReference type="SAM" id="MobiDB-lite"/>
    </source>
</evidence>
<dbReference type="RefSeq" id="WP_114211553.1">
    <property type="nucleotide sequence ID" value="NZ_CP030844.1"/>
</dbReference>
<evidence type="ECO:0000313" key="2">
    <source>
        <dbReference type="EMBL" id="AXC16421.1"/>
    </source>
</evidence>
<sequence length="477" mass="53986">MSKPLGKIPATTKPKSSERERSVRLRPGRQRAVNTTPRVRSSAAAKNLFRLVRLVSRSPRAPGRVGGQGGSSRLSNYMRRAVVNVRYKTSKSPRSWKAHGAYLERESATRPVETEHGREHDPSKDRLGVAKEESLAAIADRWQRDGDARIWKIIVSPEDSGVDFERTAKTVISAIERETGHPVEWAGIVHRNTDHAHAHLVIRGRSPDGKPLDLPRTVIRQGLREAVRLDLTHQLGPRTIADIERQKTGELTTARVTSLDRSLARRVRDHSSDGAFQRLLRTNNVEEQRRLNYLKTIGLARQETSELWLLRTDFVAQLTQMKDLQDRARTLFRSGVAISDPHAPMEFLSGSRKFIGRVLLNSEDERTGAMQTIFETIDGRIQIIRHDSTLRAAWERGDLRPGNLVSIDFLKSSPERLYAVSLGADQTVLTDKKALDVVLRKIDLRELAKPELEKGWMGQFRKALSERARSRPRDRAL</sequence>
<organism evidence="2 3">
    <name type="scientific">Acidisarcina polymorpha</name>
    <dbReference type="NCBI Taxonomy" id="2211140"/>
    <lineage>
        <taxon>Bacteria</taxon>
        <taxon>Pseudomonadati</taxon>
        <taxon>Acidobacteriota</taxon>
        <taxon>Terriglobia</taxon>
        <taxon>Terriglobales</taxon>
        <taxon>Acidobacteriaceae</taxon>
        <taxon>Acidisarcina</taxon>
    </lineage>
</organism>
<protein>
    <submittedName>
        <fullName evidence="2">Type IV secretory pathway, VirD2 components (Relaxase)</fullName>
    </submittedName>
</protein>
<gene>
    <name evidence="2" type="ORF">ACPOL_7231</name>
</gene>
<name>A0A2Z5GBK4_9BACT</name>
<accession>A0A2Z5GBK4</accession>
<dbReference type="EMBL" id="CP030844">
    <property type="protein sequence ID" value="AXC16421.1"/>
    <property type="molecule type" value="Genomic_DNA"/>
</dbReference>